<dbReference type="Proteomes" id="UP001322138">
    <property type="component" value="Unassembled WGS sequence"/>
</dbReference>
<evidence type="ECO:0000256" key="4">
    <source>
        <dbReference type="SAM" id="SignalP"/>
    </source>
</evidence>
<evidence type="ECO:0000313" key="5">
    <source>
        <dbReference type="EMBL" id="KAK4641140.1"/>
    </source>
</evidence>
<feature type="region of interest" description="Disordered" evidence="2">
    <location>
        <begin position="473"/>
        <end position="517"/>
    </location>
</feature>
<reference evidence="5 6" key="1">
    <citation type="journal article" date="2023" name="bioRxiv">
        <title>High-quality genome assemblies of four members of thePodospora anserinaspecies complex.</title>
        <authorList>
            <person name="Ament-Velasquez S.L."/>
            <person name="Vogan A.A."/>
            <person name="Wallerman O."/>
            <person name="Hartmann F."/>
            <person name="Gautier V."/>
            <person name="Silar P."/>
            <person name="Giraud T."/>
            <person name="Johannesson H."/>
        </authorList>
    </citation>
    <scope>NUCLEOTIDE SEQUENCE [LARGE SCALE GENOMIC DNA]</scope>
    <source>
        <strain evidence="5 6">CBS 112042</strain>
    </source>
</reference>
<dbReference type="RefSeq" id="XP_062730116.1">
    <property type="nucleotide sequence ID" value="XM_062881381.1"/>
</dbReference>
<evidence type="ECO:0000256" key="2">
    <source>
        <dbReference type="SAM" id="MobiDB-lite"/>
    </source>
</evidence>
<keyword evidence="1" id="KW-0175">Coiled coil</keyword>
<keyword evidence="4" id="KW-0732">Signal</keyword>
<feature type="region of interest" description="Disordered" evidence="2">
    <location>
        <begin position="310"/>
        <end position="438"/>
    </location>
</feature>
<feature type="compositionally biased region" description="Pro residues" evidence="2">
    <location>
        <begin position="320"/>
        <end position="331"/>
    </location>
</feature>
<feature type="coiled-coil region" evidence="1">
    <location>
        <begin position="114"/>
        <end position="141"/>
    </location>
</feature>
<feature type="compositionally biased region" description="Basic residues" evidence="2">
    <location>
        <begin position="383"/>
        <end position="392"/>
    </location>
</feature>
<dbReference type="EMBL" id="JAFFGZ010000008">
    <property type="protein sequence ID" value="KAK4641140.1"/>
    <property type="molecule type" value="Genomic_DNA"/>
</dbReference>
<feature type="chain" id="PRO_5045514826" description="Transmembrane protein" evidence="4">
    <location>
        <begin position="27"/>
        <end position="517"/>
    </location>
</feature>
<keyword evidence="3" id="KW-0472">Membrane</keyword>
<name>A0ABR0FDF2_9PEZI</name>
<protein>
    <recommendedName>
        <fullName evidence="7">Transmembrane protein</fullName>
    </recommendedName>
</protein>
<evidence type="ECO:0000256" key="1">
    <source>
        <dbReference type="SAM" id="Coils"/>
    </source>
</evidence>
<feature type="compositionally biased region" description="Polar residues" evidence="2">
    <location>
        <begin position="404"/>
        <end position="438"/>
    </location>
</feature>
<feature type="transmembrane region" description="Helical" evidence="3">
    <location>
        <begin position="231"/>
        <end position="255"/>
    </location>
</feature>
<sequence length="517" mass="55081">MARQRRWPPDMLLGLFVCSIAFLCDGAATRTSSSNDVEQNPNAIHVLPQPRPQTLTRRRQDGHAQVNHMSRTSTTIAPTPTKPSQRIVPTTSTAYYTVTVTASPTPRKRNFVDISELLESIDSLQEALASATASAVSLSREFAVSINQLESSTQYLGASASSALLVAEASASKALAAAEASAAKALSAVEESAASSISEVLAVATSTIPRTSNDTYRTQVDNGDESSVSPAIVGIAVAVSVVGSSLISLLVFFFFTRRRKAKQRAQEEENEMNAALDRAIVSYIVKELPSPQGSTGQQTGQRQFGIEDKEEGDAGNSFAPSPPGPTEPTPTGPSDLHHVEELPPTPPSPQSGMIPIQAMPSPKLSTQPPSSQSSLDRAPRGMSRSRSHRSPRMAKPPPAHMRSHSQTTPSPSVRSGNFGHQPSASDASGGSAWYQPSMTPSSIAISRALSRRTASSHFMDSAEKIYGDILTSPLEKDPLEAPYQPAPESPVNTLPKSSSEVKREDVGWPLPAKEAWL</sequence>
<accession>A0ABR0FDF2</accession>
<feature type="signal peptide" evidence="4">
    <location>
        <begin position="1"/>
        <end position="26"/>
    </location>
</feature>
<keyword evidence="3" id="KW-0812">Transmembrane</keyword>
<feature type="compositionally biased region" description="Low complexity" evidence="2">
    <location>
        <begin position="360"/>
        <end position="375"/>
    </location>
</feature>
<proteinExistence type="predicted"/>
<evidence type="ECO:0008006" key="7">
    <source>
        <dbReference type="Google" id="ProtNLM"/>
    </source>
</evidence>
<keyword evidence="6" id="KW-1185">Reference proteome</keyword>
<evidence type="ECO:0000313" key="6">
    <source>
        <dbReference type="Proteomes" id="UP001322138"/>
    </source>
</evidence>
<keyword evidence="3" id="KW-1133">Transmembrane helix</keyword>
<dbReference type="GeneID" id="87900863"/>
<feature type="compositionally biased region" description="Polar residues" evidence="2">
    <location>
        <begin position="67"/>
        <end position="84"/>
    </location>
</feature>
<feature type="region of interest" description="Disordered" evidence="2">
    <location>
        <begin position="53"/>
        <end position="84"/>
    </location>
</feature>
<comment type="caution">
    <text evidence="5">The sequence shown here is derived from an EMBL/GenBank/DDBJ whole genome shotgun (WGS) entry which is preliminary data.</text>
</comment>
<evidence type="ECO:0000256" key="3">
    <source>
        <dbReference type="SAM" id="Phobius"/>
    </source>
</evidence>
<organism evidence="5 6">
    <name type="scientific">Podospora bellae-mahoneyi</name>
    <dbReference type="NCBI Taxonomy" id="2093777"/>
    <lineage>
        <taxon>Eukaryota</taxon>
        <taxon>Fungi</taxon>
        <taxon>Dikarya</taxon>
        <taxon>Ascomycota</taxon>
        <taxon>Pezizomycotina</taxon>
        <taxon>Sordariomycetes</taxon>
        <taxon>Sordariomycetidae</taxon>
        <taxon>Sordariales</taxon>
        <taxon>Podosporaceae</taxon>
        <taxon>Podospora</taxon>
    </lineage>
</organism>
<gene>
    <name evidence="5" type="ORF">QC761_609710</name>
</gene>